<protein>
    <recommendedName>
        <fullName evidence="4">ribonuclease H</fullName>
        <ecNumber evidence="4">3.1.26.4</ecNumber>
    </recommendedName>
</protein>
<dbReference type="FunFam" id="3.40.970.10:FF:000001">
    <property type="entry name" value="Ribonuclease H1"/>
    <property type="match status" value="1"/>
</dbReference>
<evidence type="ECO:0000256" key="7">
    <source>
        <dbReference type="ARBA" id="ARBA00022759"/>
    </source>
</evidence>
<dbReference type="PROSITE" id="PS50879">
    <property type="entry name" value="RNASE_H_1"/>
    <property type="match status" value="1"/>
</dbReference>
<dbReference type="GO" id="GO:0000287">
    <property type="term" value="F:magnesium ion binding"/>
    <property type="evidence" value="ECO:0007669"/>
    <property type="project" value="InterPro"/>
</dbReference>
<dbReference type="PANTHER" id="PTHR10642">
    <property type="entry name" value="RIBONUCLEASE H1"/>
    <property type="match status" value="1"/>
</dbReference>
<keyword evidence="8" id="KW-0378">Hydrolase</keyword>
<dbReference type="PANTHER" id="PTHR10642:SF26">
    <property type="entry name" value="RIBONUCLEASE H1"/>
    <property type="match status" value="1"/>
</dbReference>
<dbReference type="SUPFAM" id="SSF53098">
    <property type="entry name" value="Ribonuclease H-like"/>
    <property type="match status" value="1"/>
</dbReference>
<dbReference type="Pfam" id="PF00075">
    <property type="entry name" value="RNase_H"/>
    <property type="match status" value="1"/>
</dbReference>
<evidence type="ECO:0000313" key="13">
    <source>
        <dbReference type="Proteomes" id="UP000803844"/>
    </source>
</evidence>
<sequence>KRKRRPGEERYYAVRAGRVPGVYTTWMECQANINGFGGAVYKAFPTREEAALFAAGKNPNPDSNPSRFYAVAVGKHPGIYTEWADAQAAYTGVKAPKYKRFDTREAAEQWMQTFPPTTPSFLDDDAPDREEDDDEDDDEDEDDFLMPSGKKVKTGIELSLGGNMEFGLEEVYTDGSALSNGQEGAVAGVGVFFGDRDPRNISERLPGDVQTNQRAELTAIIRALQSVPPQRGVLIWSDSTYAIKCVTDWFIKWEANGWKTHKGPVQNRDLVELALQEIRKRDALGTRTVIKWIKGHEGNRGNVEADGLAVKGANE</sequence>
<dbReference type="AlphaFoldDB" id="A0A9P4Y3N4"/>
<keyword evidence="6" id="KW-0479">Metal-binding</keyword>
<comment type="catalytic activity">
    <reaction evidence="1">
        <text>Endonucleolytic cleavage to 5'-phosphomonoester.</text>
        <dbReference type="EC" id="3.1.26.4"/>
    </reaction>
</comment>
<evidence type="ECO:0000256" key="8">
    <source>
        <dbReference type="ARBA" id="ARBA00022801"/>
    </source>
</evidence>
<dbReference type="InterPro" id="IPR011320">
    <property type="entry name" value="RNase_H1_N"/>
</dbReference>
<evidence type="ECO:0000256" key="9">
    <source>
        <dbReference type="ARBA" id="ARBA00022842"/>
    </source>
</evidence>
<dbReference type="CDD" id="cd09280">
    <property type="entry name" value="RNase_HI_eukaryote_like"/>
    <property type="match status" value="1"/>
</dbReference>
<reference evidence="12" key="1">
    <citation type="journal article" date="2020" name="Phytopathology">
        <title>Genome sequence of the chestnut blight fungus Cryphonectria parasitica EP155: A fundamental resource for an archetypical invasive plant pathogen.</title>
        <authorList>
            <person name="Crouch J.A."/>
            <person name="Dawe A."/>
            <person name="Aerts A."/>
            <person name="Barry K."/>
            <person name="Churchill A.C.L."/>
            <person name="Grimwood J."/>
            <person name="Hillman B."/>
            <person name="Milgroom M.G."/>
            <person name="Pangilinan J."/>
            <person name="Smith M."/>
            <person name="Salamov A."/>
            <person name="Schmutz J."/>
            <person name="Yadav J."/>
            <person name="Grigoriev I.V."/>
            <person name="Nuss D."/>
        </authorList>
    </citation>
    <scope>NUCLEOTIDE SEQUENCE</scope>
    <source>
        <strain evidence="12">EP155</strain>
    </source>
</reference>
<proteinExistence type="inferred from homology"/>
<dbReference type="InterPro" id="IPR017067">
    <property type="entry name" value="RNase_H1_euk"/>
</dbReference>
<dbReference type="RefSeq" id="XP_040776997.1">
    <property type="nucleotide sequence ID" value="XM_040915598.1"/>
</dbReference>
<feature type="non-terminal residue" evidence="12">
    <location>
        <position position="315"/>
    </location>
</feature>
<feature type="region of interest" description="Disordered" evidence="10">
    <location>
        <begin position="109"/>
        <end position="148"/>
    </location>
</feature>
<comment type="caution">
    <text evidence="12">The sequence shown here is derived from an EMBL/GenBank/DDBJ whole genome shotgun (WGS) entry which is preliminary data.</text>
</comment>
<dbReference type="Gene3D" id="3.30.420.10">
    <property type="entry name" value="Ribonuclease H-like superfamily/Ribonuclease H"/>
    <property type="match status" value="1"/>
</dbReference>
<dbReference type="EC" id="3.1.26.4" evidence="4"/>
<name>A0A9P4Y3N4_CRYP1</name>
<keyword evidence="13" id="KW-1185">Reference proteome</keyword>
<keyword evidence="7" id="KW-0255">Endonuclease</keyword>
<dbReference type="GO" id="GO:0043137">
    <property type="term" value="P:DNA replication, removal of RNA primer"/>
    <property type="evidence" value="ECO:0007669"/>
    <property type="project" value="TreeGrafter"/>
</dbReference>
<dbReference type="GeneID" id="63832727"/>
<evidence type="ECO:0000256" key="10">
    <source>
        <dbReference type="SAM" id="MobiDB-lite"/>
    </source>
</evidence>
<dbReference type="InterPro" id="IPR012337">
    <property type="entry name" value="RNaseH-like_sf"/>
</dbReference>
<evidence type="ECO:0000256" key="3">
    <source>
        <dbReference type="ARBA" id="ARBA00005300"/>
    </source>
</evidence>
<dbReference type="EMBL" id="MU032347">
    <property type="protein sequence ID" value="KAF3766036.1"/>
    <property type="molecule type" value="Genomic_DNA"/>
</dbReference>
<dbReference type="PIRSF" id="PIRSF036852">
    <property type="entry name" value="Ribonuclease_H1_euk"/>
    <property type="match status" value="1"/>
</dbReference>
<comment type="similarity">
    <text evidence="3">Belongs to the RNase H family.</text>
</comment>
<dbReference type="InterPro" id="IPR002156">
    <property type="entry name" value="RNaseH_domain"/>
</dbReference>
<evidence type="ECO:0000256" key="5">
    <source>
        <dbReference type="ARBA" id="ARBA00022722"/>
    </source>
</evidence>
<evidence type="ECO:0000259" key="11">
    <source>
        <dbReference type="PROSITE" id="PS50879"/>
    </source>
</evidence>
<dbReference type="InterPro" id="IPR036397">
    <property type="entry name" value="RNaseH_sf"/>
</dbReference>
<dbReference type="OrthoDB" id="407198at2759"/>
<feature type="compositionally biased region" description="Acidic residues" evidence="10">
    <location>
        <begin position="122"/>
        <end position="144"/>
    </location>
</feature>
<dbReference type="Proteomes" id="UP000803844">
    <property type="component" value="Unassembled WGS sequence"/>
</dbReference>
<organism evidence="12 13">
    <name type="scientific">Cryphonectria parasitica (strain ATCC 38755 / EP155)</name>
    <dbReference type="NCBI Taxonomy" id="660469"/>
    <lineage>
        <taxon>Eukaryota</taxon>
        <taxon>Fungi</taxon>
        <taxon>Dikarya</taxon>
        <taxon>Ascomycota</taxon>
        <taxon>Pezizomycotina</taxon>
        <taxon>Sordariomycetes</taxon>
        <taxon>Sordariomycetidae</taxon>
        <taxon>Diaporthales</taxon>
        <taxon>Cryphonectriaceae</taxon>
        <taxon>Cryphonectria-Endothia species complex</taxon>
        <taxon>Cryphonectria</taxon>
    </lineage>
</organism>
<evidence type="ECO:0000256" key="2">
    <source>
        <dbReference type="ARBA" id="ARBA00001946"/>
    </source>
</evidence>
<keyword evidence="9" id="KW-0460">Magnesium</keyword>
<feature type="domain" description="RNase H type-1" evidence="11">
    <location>
        <begin position="165"/>
        <end position="314"/>
    </location>
</feature>
<comment type="cofactor">
    <cofactor evidence="2">
        <name>Mg(2+)</name>
        <dbReference type="ChEBI" id="CHEBI:18420"/>
    </cofactor>
</comment>
<dbReference type="InterPro" id="IPR009027">
    <property type="entry name" value="Ribosomal_bL9/RNase_H1_N"/>
</dbReference>
<dbReference type="Gene3D" id="3.40.970.10">
    <property type="entry name" value="Ribonuclease H1, N-terminal domain"/>
    <property type="match status" value="2"/>
</dbReference>
<dbReference type="InterPro" id="IPR037056">
    <property type="entry name" value="RNase_H1_N_sf"/>
</dbReference>
<gene>
    <name evidence="12" type="ORF">M406DRAFT_221619</name>
</gene>
<evidence type="ECO:0000256" key="1">
    <source>
        <dbReference type="ARBA" id="ARBA00000077"/>
    </source>
</evidence>
<keyword evidence="5" id="KW-0540">Nuclease</keyword>
<accession>A0A9P4Y3N4</accession>
<dbReference type="Pfam" id="PF01693">
    <property type="entry name" value="Cauli_VI"/>
    <property type="match status" value="2"/>
</dbReference>
<feature type="non-terminal residue" evidence="12">
    <location>
        <position position="1"/>
    </location>
</feature>
<dbReference type="InterPro" id="IPR050092">
    <property type="entry name" value="RNase_H"/>
</dbReference>
<evidence type="ECO:0000256" key="4">
    <source>
        <dbReference type="ARBA" id="ARBA00012180"/>
    </source>
</evidence>
<dbReference type="SUPFAM" id="SSF55658">
    <property type="entry name" value="L9 N-domain-like"/>
    <property type="match status" value="2"/>
</dbReference>
<dbReference type="GO" id="GO:0003676">
    <property type="term" value="F:nucleic acid binding"/>
    <property type="evidence" value="ECO:0007669"/>
    <property type="project" value="InterPro"/>
</dbReference>
<evidence type="ECO:0000313" key="12">
    <source>
        <dbReference type="EMBL" id="KAF3766036.1"/>
    </source>
</evidence>
<dbReference type="GO" id="GO:0004523">
    <property type="term" value="F:RNA-DNA hybrid ribonuclease activity"/>
    <property type="evidence" value="ECO:0007669"/>
    <property type="project" value="UniProtKB-EC"/>
</dbReference>
<evidence type="ECO:0000256" key="6">
    <source>
        <dbReference type="ARBA" id="ARBA00022723"/>
    </source>
</evidence>